<dbReference type="Gene3D" id="2.20.25.20">
    <property type="match status" value="1"/>
</dbReference>
<comment type="pathway">
    <text evidence="4">Protein modification; protein ubiquitination.</text>
</comment>
<evidence type="ECO:0000256" key="9">
    <source>
        <dbReference type="ARBA" id="ARBA00022723"/>
    </source>
</evidence>
<dbReference type="Pfam" id="PF22605">
    <property type="entry name" value="IBR_2"/>
    <property type="match status" value="1"/>
</dbReference>
<dbReference type="GO" id="GO:0005739">
    <property type="term" value="C:mitochondrion"/>
    <property type="evidence" value="ECO:0007669"/>
    <property type="project" value="UniProtKB-SubCell"/>
</dbReference>
<dbReference type="Gene3D" id="3.10.20.90">
    <property type="entry name" value="Phosphatidylinositol 3-kinase Catalytic Subunit, Chain A, domain 1"/>
    <property type="match status" value="1"/>
</dbReference>
<dbReference type="Pfam" id="PF00240">
    <property type="entry name" value="ubiquitin"/>
    <property type="match status" value="1"/>
</dbReference>
<evidence type="ECO:0000256" key="17">
    <source>
        <dbReference type="ARBA" id="ARBA00029442"/>
    </source>
</evidence>
<dbReference type="InterPro" id="IPR047536">
    <property type="entry name" value="Rcat_RBR_parkin"/>
</dbReference>
<evidence type="ECO:0000256" key="15">
    <source>
        <dbReference type="ARBA" id="ARBA00023006"/>
    </source>
</evidence>
<feature type="domain" description="RING-type" evidence="21">
    <location>
        <begin position="275"/>
        <end position="504"/>
    </location>
</feature>
<dbReference type="AlphaFoldDB" id="A0AAD5PVL5"/>
<gene>
    <name evidence="22" type="ORF">GHT06_014857</name>
</gene>
<feature type="domain" description="Ubiquitin-like" evidence="20">
    <location>
        <begin position="53"/>
        <end position="122"/>
    </location>
</feature>
<dbReference type="GO" id="GO:0000423">
    <property type="term" value="P:mitophagy"/>
    <property type="evidence" value="ECO:0007669"/>
    <property type="project" value="UniProtKB-ARBA"/>
</dbReference>
<dbReference type="InterPro" id="IPR041565">
    <property type="entry name" value="Parkin_Znf-RING"/>
</dbReference>
<dbReference type="Pfam" id="PF17976">
    <property type="entry name" value="zf-RING_12"/>
    <property type="match status" value="1"/>
</dbReference>
<evidence type="ECO:0000256" key="7">
    <source>
        <dbReference type="ARBA" id="ARBA00022553"/>
    </source>
</evidence>
<accession>A0AAD5PVL5</accession>
<comment type="catalytic activity">
    <reaction evidence="1">
        <text>[E2 ubiquitin-conjugating enzyme]-S-ubiquitinyl-L-cysteine + [acceptor protein]-L-lysine = [E2 ubiquitin-conjugating enzyme]-L-cysteine + [acceptor protein]-N(6)-ubiquitinyl-L-lysine.</text>
        <dbReference type="EC" id="2.3.2.31"/>
    </reaction>
</comment>
<keyword evidence="14" id="KW-0832">Ubl conjugation</keyword>
<dbReference type="CDD" id="cd21382">
    <property type="entry name" value="RING0_parkin"/>
    <property type="match status" value="1"/>
</dbReference>
<sequence>MSRLQVRKVRRNQTIWPTVMFTKTDHQFLDEITGKPEVKTSLNIPSNSSEFTLPVYIKAAGGKTFLIQMSRDWDVARIKMFIAPKLGLKVEDISIILAGKSLADNLLLEECDLGHNSILNAVKLKVVKKDDAIPTNEKKSGGTPFHQDKPLCETLLDLQLTEEEQKLLHKSLGCSSPEYKQKKAHFYVYCESPCKSVQNGKLRVRCSLCKAGAFTVDRDPCCWDDVLRPEQVSGTCQMEGCDHSWAEFYFKCARHPSQGEMDSTLPLYLVKSNFKHVQCLACMDISDPVLVFQCSSSHVICLECFQQYCLSRLNERRFVFSPNIGYTLPCPAGCENSLIDGTQHFKILGGEQYQRLLHFGAEEYVLSVGGVLCPQPGCGMGLLADPSCRRIQCTGGCEFVFCRDCLQGYHIDECQPNGDGNFQSMLTSTEYVVDPRRAAQAMWDADSRVTIRVTSKPCPKCRTPTERDGGCMHMICTRQQCGFHWCWVCQTEWTRECMGSHWFG</sequence>
<dbReference type="SUPFAM" id="SSF57850">
    <property type="entry name" value="RING/U-box"/>
    <property type="match status" value="1"/>
</dbReference>
<dbReference type="PROSITE" id="PS51873">
    <property type="entry name" value="TRIAD"/>
    <property type="match status" value="1"/>
</dbReference>
<reference evidence="22 23" key="1">
    <citation type="submission" date="2022-05" db="EMBL/GenBank/DDBJ databases">
        <title>A multi-omics perspective on studying reproductive biology in Daphnia sinensis.</title>
        <authorList>
            <person name="Jia J."/>
        </authorList>
    </citation>
    <scope>NUCLEOTIDE SEQUENCE [LARGE SCALE GENOMIC DNA]</scope>
    <source>
        <strain evidence="22 23">WSL</strain>
    </source>
</reference>
<evidence type="ECO:0000313" key="22">
    <source>
        <dbReference type="EMBL" id="KAI9558104.1"/>
    </source>
</evidence>
<keyword evidence="8" id="KW-0808">Transferase</keyword>
<evidence type="ECO:0000256" key="14">
    <source>
        <dbReference type="ARBA" id="ARBA00022843"/>
    </source>
</evidence>
<evidence type="ECO:0000256" key="4">
    <source>
        <dbReference type="ARBA" id="ARBA00004906"/>
    </source>
</evidence>
<dbReference type="GO" id="GO:0006950">
    <property type="term" value="P:response to stress"/>
    <property type="evidence" value="ECO:0007669"/>
    <property type="project" value="UniProtKB-ARBA"/>
</dbReference>
<dbReference type="PANTHER" id="PTHR11685">
    <property type="entry name" value="RBR FAMILY RING FINGER AND IBR DOMAIN-CONTAINING"/>
    <property type="match status" value="1"/>
</dbReference>
<dbReference type="FunFam" id="1.20.120.1750:FF:000009">
    <property type="entry name" value="E3 ubiquitin-protein ligase parkin"/>
    <property type="match status" value="1"/>
</dbReference>
<evidence type="ECO:0000256" key="8">
    <source>
        <dbReference type="ARBA" id="ARBA00022679"/>
    </source>
</evidence>
<dbReference type="GO" id="GO:0008270">
    <property type="term" value="F:zinc ion binding"/>
    <property type="evidence" value="ECO:0007669"/>
    <property type="project" value="UniProtKB-KW"/>
</dbReference>
<dbReference type="InterPro" id="IPR031127">
    <property type="entry name" value="E3_UB_ligase_RBR"/>
</dbReference>
<keyword evidence="15" id="KW-0072">Autophagy</keyword>
<keyword evidence="10" id="KW-0677">Repeat</keyword>
<dbReference type="EMBL" id="WJBH02000005">
    <property type="protein sequence ID" value="KAI9558104.1"/>
    <property type="molecule type" value="Genomic_DNA"/>
</dbReference>
<dbReference type="SMART" id="SM00213">
    <property type="entry name" value="UBQ"/>
    <property type="match status" value="1"/>
</dbReference>
<evidence type="ECO:0000256" key="2">
    <source>
        <dbReference type="ARBA" id="ARBA00004173"/>
    </source>
</evidence>
<keyword evidence="11" id="KW-0863">Zinc-finger</keyword>
<dbReference type="Proteomes" id="UP000820818">
    <property type="component" value="Linkage Group LG5"/>
</dbReference>
<evidence type="ECO:0000256" key="11">
    <source>
        <dbReference type="ARBA" id="ARBA00022771"/>
    </source>
</evidence>
<name>A0AAD5PVL5_9CRUS</name>
<evidence type="ECO:0000256" key="19">
    <source>
        <dbReference type="PIRSR" id="PIRSR037880-1"/>
    </source>
</evidence>
<dbReference type="GO" id="GO:0022603">
    <property type="term" value="P:regulation of anatomical structure morphogenesis"/>
    <property type="evidence" value="ECO:0007669"/>
    <property type="project" value="UniProtKB-ARBA"/>
</dbReference>
<evidence type="ECO:0000256" key="6">
    <source>
        <dbReference type="ARBA" id="ARBA00022490"/>
    </source>
</evidence>
<comment type="subcellular location">
    <subcellularLocation>
        <location evidence="3">Cytoplasm</location>
        <location evidence="3">Cytosol</location>
    </subcellularLocation>
    <subcellularLocation>
        <location evidence="2">Mitochondrion</location>
    </subcellularLocation>
</comment>
<comment type="similarity">
    <text evidence="17">Belongs to the RBR family. Parkin subfamily.</text>
</comment>
<evidence type="ECO:0000256" key="18">
    <source>
        <dbReference type="ARBA" id="ARBA00029536"/>
    </source>
</evidence>
<dbReference type="FunFam" id="2.20.25.20:FF:000008">
    <property type="entry name" value="E3 ubiquitin-protein ligase parkin"/>
    <property type="match status" value="1"/>
</dbReference>
<dbReference type="InterPro" id="IPR054694">
    <property type="entry name" value="Parkin-like_IBR"/>
</dbReference>
<dbReference type="InterPro" id="IPR003977">
    <property type="entry name" value="Parkin"/>
</dbReference>
<dbReference type="Pfam" id="PF17978">
    <property type="entry name" value="zf-RING_14"/>
    <property type="match status" value="1"/>
</dbReference>
<dbReference type="CDD" id="cd20340">
    <property type="entry name" value="BRcat_RBR_parkin"/>
    <property type="match status" value="1"/>
</dbReference>
<keyword evidence="23" id="KW-1185">Reference proteome</keyword>
<dbReference type="GO" id="GO:0061630">
    <property type="term" value="F:ubiquitin protein ligase activity"/>
    <property type="evidence" value="ECO:0007669"/>
    <property type="project" value="UniProtKB-EC"/>
</dbReference>
<dbReference type="GO" id="GO:0005829">
    <property type="term" value="C:cytosol"/>
    <property type="evidence" value="ECO:0007669"/>
    <property type="project" value="UniProtKB-SubCell"/>
</dbReference>
<evidence type="ECO:0000256" key="16">
    <source>
        <dbReference type="ARBA" id="ARBA00023128"/>
    </source>
</evidence>
<dbReference type="CDD" id="cd16627">
    <property type="entry name" value="RING-HC_RBR_parkin"/>
    <property type="match status" value="1"/>
</dbReference>
<evidence type="ECO:0000313" key="23">
    <source>
        <dbReference type="Proteomes" id="UP000820818"/>
    </source>
</evidence>
<proteinExistence type="inferred from homology"/>
<keyword evidence="6" id="KW-0963">Cytoplasm</keyword>
<comment type="caution">
    <text evidence="22">The sequence shown here is derived from an EMBL/GenBank/DDBJ whole genome shotgun (WGS) entry which is preliminary data.</text>
</comment>
<dbReference type="InterPro" id="IPR047534">
    <property type="entry name" value="BRcat_RBR_parkin"/>
</dbReference>
<dbReference type="InterPro" id="IPR029071">
    <property type="entry name" value="Ubiquitin-like_domsf"/>
</dbReference>
<dbReference type="PROSITE" id="PS50053">
    <property type="entry name" value="UBIQUITIN_2"/>
    <property type="match status" value="1"/>
</dbReference>
<dbReference type="GO" id="GO:0009896">
    <property type="term" value="P:positive regulation of catabolic process"/>
    <property type="evidence" value="ECO:0007669"/>
    <property type="project" value="UniProtKB-ARBA"/>
</dbReference>
<keyword evidence="13" id="KW-0862">Zinc</keyword>
<feature type="active site" evidence="19">
    <location>
        <position position="471"/>
    </location>
</feature>
<dbReference type="GO" id="GO:1902532">
    <property type="term" value="P:negative regulation of intracellular signal transduction"/>
    <property type="evidence" value="ECO:0007669"/>
    <property type="project" value="UniProtKB-ARBA"/>
</dbReference>
<evidence type="ECO:0000256" key="10">
    <source>
        <dbReference type="ARBA" id="ARBA00022737"/>
    </source>
</evidence>
<dbReference type="PIRSF" id="PIRSF037880">
    <property type="entry name" value="Parkin"/>
    <property type="match status" value="1"/>
</dbReference>
<dbReference type="InterPro" id="IPR002867">
    <property type="entry name" value="IBR_dom"/>
</dbReference>
<dbReference type="CDD" id="cd20357">
    <property type="entry name" value="Rcat_RBR_parkin"/>
    <property type="match status" value="1"/>
</dbReference>
<evidence type="ECO:0000256" key="12">
    <source>
        <dbReference type="ARBA" id="ARBA00022786"/>
    </source>
</evidence>
<dbReference type="SUPFAM" id="SSF54236">
    <property type="entry name" value="Ubiquitin-like"/>
    <property type="match status" value="1"/>
</dbReference>
<evidence type="ECO:0000256" key="5">
    <source>
        <dbReference type="ARBA" id="ARBA00012251"/>
    </source>
</evidence>
<evidence type="ECO:0000259" key="21">
    <source>
        <dbReference type="PROSITE" id="PS51873"/>
    </source>
</evidence>
<dbReference type="InterPro" id="IPR044066">
    <property type="entry name" value="TRIAD_supradom"/>
</dbReference>
<dbReference type="PRINTS" id="PR01475">
    <property type="entry name" value="PARKIN"/>
</dbReference>
<evidence type="ECO:0000256" key="3">
    <source>
        <dbReference type="ARBA" id="ARBA00004514"/>
    </source>
</evidence>
<dbReference type="Gene3D" id="1.20.120.1750">
    <property type="match status" value="1"/>
</dbReference>
<dbReference type="InterPro" id="IPR000626">
    <property type="entry name" value="Ubiquitin-like_dom"/>
</dbReference>
<dbReference type="EC" id="2.3.2.31" evidence="5"/>
<organism evidence="22 23">
    <name type="scientific">Daphnia sinensis</name>
    <dbReference type="NCBI Taxonomy" id="1820382"/>
    <lineage>
        <taxon>Eukaryota</taxon>
        <taxon>Metazoa</taxon>
        <taxon>Ecdysozoa</taxon>
        <taxon>Arthropoda</taxon>
        <taxon>Crustacea</taxon>
        <taxon>Branchiopoda</taxon>
        <taxon>Diplostraca</taxon>
        <taxon>Cladocera</taxon>
        <taxon>Anomopoda</taxon>
        <taxon>Daphniidae</taxon>
        <taxon>Daphnia</taxon>
        <taxon>Daphnia similis group</taxon>
    </lineage>
</organism>
<dbReference type="InterPro" id="IPR041170">
    <property type="entry name" value="Znf-RING_14"/>
</dbReference>
<keyword evidence="16" id="KW-0496">Mitochondrion</keyword>
<keyword evidence="9" id="KW-0479">Metal-binding</keyword>
<keyword evidence="7" id="KW-0597">Phosphoprotein</keyword>
<evidence type="ECO:0000259" key="20">
    <source>
        <dbReference type="PROSITE" id="PS50053"/>
    </source>
</evidence>
<evidence type="ECO:0000256" key="13">
    <source>
        <dbReference type="ARBA" id="ARBA00022833"/>
    </source>
</evidence>
<dbReference type="GO" id="GO:0016567">
    <property type="term" value="P:protein ubiquitination"/>
    <property type="evidence" value="ECO:0007669"/>
    <property type="project" value="InterPro"/>
</dbReference>
<dbReference type="SMART" id="SM00647">
    <property type="entry name" value="IBR"/>
    <property type="match status" value="2"/>
</dbReference>
<protein>
    <recommendedName>
        <fullName evidence="18">E3 ubiquitin-protein ligase parkin</fullName>
        <ecNumber evidence="5">2.3.2.31</ecNumber>
    </recommendedName>
</protein>
<dbReference type="InterPro" id="IPR047535">
    <property type="entry name" value="RING-HC_RBR_parkin"/>
</dbReference>
<evidence type="ECO:0000256" key="1">
    <source>
        <dbReference type="ARBA" id="ARBA00001798"/>
    </source>
</evidence>
<keyword evidence="12" id="KW-0833">Ubl conjugation pathway</keyword>